<dbReference type="AlphaFoldDB" id="A0A7W5EBC0"/>
<accession>A0A7W5EBC0</accession>
<evidence type="ECO:0000256" key="1">
    <source>
        <dbReference type="SAM" id="SignalP"/>
    </source>
</evidence>
<sequence>MSVLPVALTLCCLSVPATGQTTQGEAFNQGKAYRDENGHAVGAIRTDTAAAVPGRDATSEGTLQDLYGTPLPQAGEAKVADCATQAPVSDAYANQGCATINYLHRNPEQRPRTTVDRSEPAIATGATVRSAPRAFTGDQPGLSGTYTACVDRTTRTPLQHQTERCLVGHAVTQGSCHRRLMLTYTWQGYASQPGAELAYARCKGGTVRGDKLSLPVTTSYRERQVSCADQGHGTGTERLILHTDCLGAERAHGYDARQCSAPPDPGYADPPRTIAQCTAMPRTAEHCFKPSGDYTGTADVPVFEDHWDDSDCGAFDAARGAITN</sequence>
<dbReference type="EMBL" id="JACHXS010000004">
    <property type="protein sequence ID" value="MBB3221715.1"/>
    <property type="molecule type" value="Genomic_DNA"/>
</dbReference>
<dbReference type="Proteomes" id="UP000584325">
    <property type="component" value="Unassembled WGS sequence"/>
</dbReference>
<organism evidence="2 3">
    <name type="scientific">Pseudoduganella umbonata</name>
    <dbReference type="NCBI Taxonomy" id="864828"/>
    <lineage>
        <taxon>Bacteria</taxon>
        <taxon>Pseudomonadati</taxon>
        <taxon>Pseudomonadota</taxon>
        <taxon>Betaproteobacteria</taxon>
        <taxon>Burkholderiales</taxon>
        <taxon>Oxalobacteraceae</taxon>
        <taxon>Telluria group</taxon>
        <taxon>Pseudoduganella</taxon>
    </lineage>
</organism>
<dbReference type="RefSeq" id="WP_175424641.1">
    <property type="nucleotide sequence ID" value="NZ_CP040017.1"/>
</dbReference>
<name>A0A7W5EBC0_9BURK</name>
<evidence type="ECO:0000313" key="3">
    <source>
        <dbReference type="Proteomes" id="UP000584325"/>
    </source>
</evidence>
<evidence type="ECO:0008006" key="4">
    <source>
        <dbReference type="Google" id="ProtNLM"/>
    </source>
</evidence>
<evidence type="ECO:0000313" key="2">
    <source>
        <dbReference type="EMBL" id="MBB3221715.1"/>
    </source>
</evidence>
<gene>
    <name evidence="2" type="ORF">FHS02_002525</name>
</gene>
<feature type="chain" id="PRO_5030635621" description="Conjugal transfer protein TraN" evidence="1">
    <location>
        <begin position="20"/>
        <end position="324"/>
    </location>
</feature>
<comment type="caution">
    <text evidence="2">The sequence shown here is derived from an EMBL/GenBank/DDBJ whole genome shotgun (WGS) entry which is preliminary data.</text>
</comment>
<protein>
    <recommendedName>
        <fullName evidence="4">Conjugal transfer protein TraN</fullName>
    </recommendedName>
</protein>
<reference evidence="2 3" key="1">
    <citation type="submission" date="2020-08" db="EMBL/GenBank/DDBJ databases">
        <title>Genomic Encyclopedia of Type Strains, Phase III (KMG-III): the genomes of soil and plant-associated and newly described type strains.</title>
        <authorList>
            <person name="Whitman W."/>
        </authorList>
    </citation>
    <scope>NUCLEOTIDE SEQUENCE [LARGE SCALE GENOMIC DNA]</scope>
    <source>
        <strain evidence="2 3">CECT 7753</strain>
    </source>
</reference>
<feature type="signal peptide" evidence="1">
    <location>
        <begin position="1"/>
        <end position="19"/>
    </location>
</feature>
<proteinExistence type="predicted"/>
<keyword evidence="1" id="KW-0732">Signal</keyword>